<evidence type="ECO:0000313" key="4">
    <source>
        <dbReference type="EMBL" id="KAL3271246.1"/>
    </source>
</evidence>
<feature type="domain" description="SMB" evidence="3">
    <location>
        <begin position="29"/>
        <end position="81"/>
    </location>
</feature>
<gene>
    <name evidence="4" type="ORF">HHI36_021738</name>
</gene>
<evidence type="ECO:0000313" key="5">
    <source>
        <dbReference type="Proteomes" id="UP001516400"/>
    </source>
</evidence>
<dbReference type="PANTHER" id="PTHR20920:SF5">
    <property type="entry name" value="SMB DOMAIN-CONTAINING PROTEIN"/>
    <property type="match status" value="1"/>
</dbReference>
<dbReference type="InterPro" id="IPR039942">
    <property type="entry name" value="SBSPO"/>
</dbReference>
<feature type="signal peptide" evidence="2">
    <location>
        <begin position="1"/>
        <end position="24"/>
    </location>
</feature>
<dbReference type="Proteomes" id="UP001516400">
    <property type="component" value="Unassembled WGS sequence"/>
</dbReference>
<dbReference type="Gene3D" id="4.10.410.20">
    <property type="match status" value="1"/>
</dbReference>
<keyword evidence="5" id="KW-1185">Reference proteome</keyword>
<keyword evidence="1" id="KW-1015">Disulfide bond</keyword>
<proteinExistence type="predicted"/>
<dbReference type="PROSITE" id="PS50958">
    <property type="entry name" value="SMB_2"/>
    <property type="match status" value="1"/>
</dbReference>
<dbReference type="PROSITE" id="PS00524">
    <property type="entry name" value="SMB_1"/>
    <property type="match status" value="1"/>
</dbReference>
<dbReference type="EMBL" id="JABFTP020000042">
    <property type="protein sequence ID" value="KAL3271246.1"/>
    <property type="molecule type" value="Genomic_DNA"/>
</dbReference>
<accession>A0ABD2MY01</accession>
<organism evidence="4 5">
    <name type="scientific">Cryptolaemus montrouzieri</name>
    <dbReference type="NCBI Taxonomy" id="559131"/>
    <lineage>
        <taxon>Eukaryota</taxon>
        <taxon>Metazoa</taxon>
        <taxon>Ecdysozoa</taxon>
        <taxon>Arthropoda</taxon>
        <taxon>Hexapoda</taxon>
        <taxon>Insecta</taxon>
        <taxon>Pterygota</taxon>
        <taxon>Neoptera</taxon>
        <taxon>Endopterygota</taxon>
        <taxon>Coleoptera</taxon>
        <taxon>Polyphaga</taxon>
        <taxon>Cucujiformia</taxon>
        <taxon>Coccinelloidea</taxon>
        <taxon>Coccinellidae</taxon>
        <taxon>Scymninae</taxon>
        <taxon>Scymnini</taxon>
        <taxon>Cryptolaemus</taxon>
    </lineage>
</organism>
<evidence type="ECO:0000259" key="3">
    <source>
        <dbReference type="PROSITE" id="PS50958"/>
    </source>
</evidence>
<name>A0ABD2MY01_9CUCU</name>
<evidence type="ECO:0000256" key="1">
    <source>
        <dbReference type="ARBA" id="ARBA00023157"/>
    </source>
</evidence>
<keyword evidence="2" id="KW-0732">Signal</keyword>
<reference evidence="4 5" key="1">
    <citation type="journal article" date="2021" name="BMC Biol.">
        <title>Horizontally acquired antibacterial genes associated with adaptive radiation of ladybird beetles.</title>
        <authorList>
            <person name="Li H.S."/>
            <person name="Tang X.F."/>
            <person name="Huang Y.H."/>
            <person name="Xu Z.Y."/>
            <person name="Chen M.L."/>
            <person name="Du X.Y."/>
            <person name="Qiu B.Y."/>
            <person name="Chen P.T."/>
            <person name="Zhang W."/>
            <person name="Slipinski A."/>
            <person name="Escalona H.E."/>
            <person name="Waterhouse R.M."/>
            <person name="Zwick A."/>
            <person name="Pang H."/>
        </authorList>
    </citation>
    <scope>NUCLEOTIDE SEQUENCE [LARGE SCALE GENOMIC DNA]</scope>
    <source>
        <strain evidence="4">SYSU2018</strain>
    </source>
</reference>
<dbReference type="AlphaFoldDB" id="A0ABD2MY01"/>
<feature type="non-terminal residue" evidence="4">
    <location>
        <position position="81"/>
    </location>
</feature>
<evidence type="ECO:0000256" key="2">
    <source>
        <dbReference type="SAM" id="SignalP"/>
    </source>
</evidence>
<comment type="caution">
    <text evidence="4">The sequence shown here is derived from an EMBL/GenBank/DDBJ whole genome shotgun (WGS) entry which is preliminary data.</text>
</comment>
<dbReference type="PANTHER" id="PTHR20920">
    <property type="entry name" value="RPE-SPONDIN"/>
    <property type="match status" value="1"/>
</dbReference>
<protein>
    <recommendedName>
        <fullName evidence="3">SMB domain-containing protein</fullName>
    </recommendedName>
</protein>
<feature type="chain" id="PRO_5044758361" description="SMB domain-containing protein" evidence="2">
    <location>
        <begin position="25"/>
        <end position="81"/>
    </location>
</feature>
<dbReference type="Pfam" id="PF01033">
    <property type="entry name" value="Somatomedin_B"/>
    <property type="match status" value="1"/>
</dbReference>
<sequence>MINFFSFGFMIFVVLLAYVPLGDCGSCRESKLCCPGRDSSCVVQKAPLNAILEDLSDKPCYCDHACLKLGDCCYDFKEACG</sequence>
<dbReference type="SUPFAM" id="SSF90188">
    <property type="entry name" value="Somatomedin B domain"/>
    <property type="match status" value="1"/>
</dbReference>
<dbReference type="InterPro" id="IPR036024">
    <property type="entry name" value="Somatomedin_B-like_dom_sf"/>
</dbReference>
<dbReference type="InterPro" id="IPR001212">
    <property type="entry name" value="Somatomedin_B_dom"/>
</dbReference>